<evidence type="ECO:0000259" key="1">
    <source>
        <dbReference type="Pfam" id="PF00149"/>
    </source>
</evidence>
<protein>
    <recommendedName>
        <fullName evidence="1">Calcineurin-like phosphoesterase domain-containing protein</fullName>
    </recommendedName>
</protein>
<dbReference type="AlphaFoldDB" id="A0A7H8QR83"/>
<dbReference type="RefSeq" id="XP_035342143.1">
    <property type="nucleotide sequence ID" value="XM_035486250.1"/>
</dbReference>
<organism evidence="2 3">
    <name type="scientific">Talaromyces rugulosus</name>
    <name type="common">Penicillium rugulosum</name>
    <dbReference type="NCBI Taxonomy" id="121627"/>
    <lineage>
        <taxon>Eukaryota</taxon>
        <taxon>Fungi</taxon>
        <taxon>Dikarya</taxon>
        <taxon>Ascomycota</taxon>
        <taxon>Pezizomycotina</taxon>
        <taxon>Eurotiomycetes</taxon>
        <taxon>Eurotiomycetidae</taxon>
        <taxon>Eurotiales</taxon>
        <taxon>Trichocomaceae</taxon>
        <taxon>Talaromyces</taxon>
        <taxon>Talaromyces sect. Islandici</taxon>
    </lineage>
</organism>
<dbReference type="EMBL" id="CP055899">
    <property type="protein sequence ID" value="QKX55965.1"/>
    <property type="molecule type" value="Genomic_DNA"/>
</dbReference>
<dbReference type="GO" id="GO:0016787">
    <property type="term" value="F:hydrolase activity"/>
    <property type="evidence" value="ECO:0007669"/>
    <property type="project" value="InterPro"/>
</dbReference>
<keyword evidence="3" id="KW-1185">Reference proteome</keyword>
<dbReference type="KEGG" id="trg:TRUGW13939_03064"/>
<name>A0A7H8QR83_TALRU</name>
<evidence type="ECO:0000313" key="2">
    <source>
        <dbReference type="EMBL" id="QKX55965.1"/>
    </source>
</evidence>
<dbReference type="Pfam" id="PF00149">
    <property type="entry name" value="Metallophos"/>
    <property type="match status" value="1"/>
</dbReference>
<sequence>MAGLQLQIVSDLHLESPAVYDIYEINPQAPFLALLGDVGYVKDEGFFLFLRRQLAIFQVVFLVLGNHEPYHSSWNNVKSSVKDFQDSIDNASQKGEALGKLVLLDQTRYDISPTHSILGCTLFSSVALEQTESVSFGLNDFYHIEDWSVEAHQEAHLADVAWLNKEIDSISRSEPDRKVIVLTHYCPSTHENVIDPRHRTSNISSGFMTDLTNEQCWNSDVVTLWAFGHTHFNCDFQDPVTGKRVMSNQRGYYFAPSTGFGGEKAVEL</sequence>
<proteinExistence type="predicted"/>
<gene>
    <name evidence="2" type="ORF">TRUGW13939_03064</name>
</gene>
<dbReference type="Gene3D" id="3.60.21.10">
    <property type="match status" value="1"/>
</dbReference>
<dbReference type="SUPFAM" id="SSF56300">
    <property type="entry name" value="Metallo-dependent phosphatases"/>
    <property type="match status" value="1"/>
</dbReference>
<evidence type="ECO:0000313" key="3">
    <source>
        <dbReference type="Proteomes" id="UP000509510"/>
    </source>
</evidence>
<accession>A0A7H8QR83</accession>
<dbReference type="InterPro" id="IPR004843">
    <property type="entry name" value="Calcineurin-like_PHP"/>
</dbReference>
<dbReference type="OrthoDB" id="550558at2759"/>
<dbReference type="PANTHER" id="PTHR37844:SF2">
    <property type="entry name" value="SER_THR PROTEIN PHOSPHATASE SUPERFAMILY (AFU_ORTHOLOGUE AFUA_1G14840)"/>
    <property type="match status" value="1"/>
</dbReference>
<feature type="domain" description="Calcineurin-like phosphoesterase" evidence="1">
    <location>
        <begin position="8"/>
        <end position="231"/>
    </location>
</feature>
<dbReference type="InterPro" id="IPR029052">
    <property type="entry name" value="Metallo-depent_PP-like"/>
</dbReference>
<reference evidence="3" key="1">
    <citation type="submission" date="2020-06" db="EMBL/GenBank/DDBJ databases">
        <title>A chromosome-scale genome assembly of Talaromyces rugulosus W13939.</title>
        <authorList>
            <person name="Wang B."/>
            <person name="Guo L."/>
            <person name="Ye K."/>
            <person name="Wang L."/>
        </authorList>
    </citation>
    <scope>NUCLEOTIDE SEQUENCE [LARGE SCALE GENOMIC DNA]</scope>
    <source>
        <strain evidence="3">W13939</strain>
    </source>
</reference>
<dbReference type="GeneID" id="55990570"/>
<dbReference type="PANTHER" id="PTHR37844">
    <property type="entry name" value="SER/THR PROTEIN PHOSPHATASE SUPERFAMILY (AFU_ORTHOLOGUE AFUA_1G14840)"/>
    <property type="match status" value="1"/>
</dbReference>
<dbReference type="Proteomes" id="UP000509510">
    <property type="component" value="Chromosome II"/>
</dbReference>